<dbReference type="SUPFAM" id="SSF81383">
    <property type="entry name" value="F-box domain"/>
    <property type="match status" value="1"/>
</dbReference>
<dbReference type="OrthoDB" id="2754196at2759"/>
<dbReference type="AlphaFoldDB" id="A0A5C2RYR2"/>
<reference evidence="2" key="1">
    <citation type="journal article" date="2018" name="Genome Biol. Evol.">
        <title>Genomics and development of Lentinus tigrinus, a white-rot wood-decaying mushroom with dimorphic fruiting bodies.</title>
        <authorList>
            <person name="Wu B."/>
            <person name="Xu Z."/>
            <person name="Knudson A."/>
            <person name="Carlson A."/>
            <person name="Chen N."/>
            <person name="Kovaka S."/>
            <person name="LaButti K."/>
            <person name="Lipzen A."/>
            <person name="Pennachio C."/>
            <person name="Riley R."/>
            <person name="Schakwitz W."/>
            <person name="Umezawa K."/>
            <person name="Ohm R.A."/>
            <person name="Grigoriev I.V."/>
            <person name="Nagy L.G."/>
            <person name="Gibbons J."/>
            <person name="Hibbett D."/>
        </authorList>
    </citation>
    <scope>NUCLEOTIDE SEQUENCE [LARGE SCALE GENOMIC DNA]</scope>
    <source>
        <strain evidence="2">ALCF2SS1-6</strain>
    </source>
</reference>
<dbReference type="InterPro" id="IPR032675">
    <property type="entry name" value="LRR_dom_sf"/>
</dbReference>
<dbReference type="EMBL" id="ML122289">
    <property type="protein sequence ID" value="RPD56215.1"/>
    <property type="molecule type" value="Genomic_DNA"/>
</dbReference>
<dbReference type="InterPro" id="IPR036047">
    <property type="entry name" value="F-box-like_dom_sf"/>
</dbReference>
<evidence type="ECO:0000313" key="2">
    <source>
        <dbReference type="EMBL" id="RPD56215.1"/>
    </source>
</evidence>
<gene>
    <name evidence="2" type="ORF">L227DRAFT_635564</name>
</gene>
<evidence type="ECO:0000259" key="1">
    <source>
        <dbReference type="Pfam" id="PF12937"/>
    </source>
</evidence>
<accession>A0A5C2RYR2</accession>
<organism evidence="2 3">
    <name type="scientific">Lentinus tigrinus ALCF2SS1-6</name>
    <dbReference type="NCBI Taxonomy" id="1328759"/>
    <lineage>
        <taxon>Eukaryota</taxon>
        <taxon>Fungi</taxon>
        <taxon>Dikarya</taxon>
        <taxon>Basidiomycota</taxon>
        <taxon>Agaricomycotina</taxon>
        <taxon>Agaricomycetes</taxon>
        <taxon>Polyporales</taxon>
        <taxon>Polyporaceae</taxon>
        <taxon>Lentinus</taxon>
    </lineage>
</organism>
<dbReference type="Gene3D" id="3.80.10.10">
    <property type="entry name" value="Ribonuclease Inhibitor"/>
    <property type="match status" value="1"/>
</dbReference>
<dbReference type="Pfam" id="PF12937">
    <property type="entry name" value="F-box-like"/>
    <property type="match status" value="1"/>
</dbReference>
<dbReference type="InterPro" id="IPR001810">
    <property type="entry name" value="F-box_dom"/>
</dbReference>
<evidence type="ECO:0000313" key="3">
    <source>
        <dbReference type="Proteomes" id="UP000313359"/>
    </source>
</evidence>
<feature type="domain" description="F-box" evidence="1">
    <location>
        <begin position="55"/>
        <end position="120"/>
    </location>
</feature>
<dbReference type="Gene3D" id="1.20.1280.50">
    <property type="match status" value="1"/>
</dbReference>
<proteinExistence type="predicted"/>
<protein>
    <recommendedName>
        <fullName evidence="1">F-box domain-containing protein</fullName>
    </recommendedName>
</protein>
<sequence>MNVDNEVLDLLHQVQLMLNARQRAMSISCLHESSRRVLELKATLDEQINFRAPVNRLPNELVIEIFRDVLHENEPCPTIALDVSDTARVQTRPLLWLTHVCRRWRRIALSHPLLWQRVDCHNQEQLHEFLLRRSDPGPFSLFINVSKYSHSAWPSALAAYPNRLRRLDVAYGRRKDGFLHTELMFNMRFPNLECLTITRSIPTAVNRENQPPVTVSHKSLFCGDVSHLRALAIILTPHWFPSKPLPSLTHLFLSFYWHSNLRMPLLLSFLAGVPALQVLQLSRFVLPPQDQEQERTLVSLNHLKYIVFSHNSYLPSSLAFLKQIVTPSSARMYLNCVNIDSLSPISILPSLSATAETDCLTVFTTTLTLNLVAQGHDSGFWLYGRKPLHSIDDFAMWLTHLPVMFPLSRLSCLQLHLYQQGPAVVRILRETASLTTLEIKVNQYMDSESDDSKDSLVHICRALSEEHCSLSAGVAPSPSICPSLHTMTLVLSNSRMTPQSSYARWLDAILSMILARARMRRPFSRLAVQPIEATPSVFADPRTAFANEVCVSYAAALADHVEDFVVYGAKEELFELVEPGADWEEVERYWTIPDIDQPRFSHGWEGYG</sequence>
<dbReference type="Proteomes" id="UP000313359">
    <property type="component" value="Unassembled WGS sequence"/>
</dbReference>
<dbReference type="STRING" id="1328759.A0A5C2RYR2"/>
<dbReference type="SUPFAM" id="SSF52047">
    <property type="entry name" value="RNI-like"/>
    <property type="match status" value="1"/>
</dbReference>
<name>A0A5C2RYR2_9APHY</name>
<keyword evidence="3" id="KW-1185">Reference proteome</keyword>